<feature type="compositionally biased region" description="Polar residues" evidence="3">
    <location>
        <begin position="11"/>
        <end position="32"/>
    </location>
</feature>
<dbReference type="GO" id="GO:0030182">
    <property type="term" value="P:neuron differentiation"/>
    <property type="evidence" value="ECO:0007669"/>
    <property type="project" value="TreeGrafter"/>
</dbReference>
<proteinExistence type="predicted"/>
<dbReference type="GO" id="GO:0000981">
    <property type="term" value="F:DNA-binding transcription factor activity, RNA polymerase II-specific"/>
    <property type="evidence" value="ECO:0007669"/>
    <property type="project" value="TreeGrafter"/>
</dbReference>
<name>A0A183EP72_9BILA</name>
<feature type="region of interest" description="Disordered" evidence="3">
    <location>
        <begin position="1"/>
        <end position="32"/>
    </location>
</feature>
<dbReference type="OrthoDB" id="10072562at2759"/>
<protein>
    <submittedName>
        <fullName evidence="6">Homeobox protein A2</fullName>
    </submittedName>
</protein>
<evidence type="ECO:0000256" key="1">
    <source>
        <dbReference type="ARBA" id="ARBA00004123"/>
    </source>
</evidence>
<sequence length="108" mass="11928">MGPVSELISEGLSSPEASPSYRSTESCQSSSPELKFSIQNILRPDFGKHEPVAATPKPCTSTTPDNMNVAFPAWIYCTRYSDRPSSGNFSQTSEQIFTKTIICHIVYF</sequence>
<evidence type="ECO:0000256" key="2">
    <source>
        <dbReference type="ARBA" id="ARBA00023242"/>
    </source>
</evidence>
<keyword evidence="5" id="KW-1185">Reference proteome</keyword>
<reference evidence="4 5" key="2">
    <citation type="submission" date="2018-11" db="EMBL/GenBank/DDBJ databases">
        <authorList>
            <consortium name="Pathogen Informatics"/>
        </authorList>
    </citation>
    <scope>NUCLEOTIDE SEQUENCE [LARGE SCALE GENOMIC DNA]</scope>
</reference>
<dbReference type="AlphaFoldDB" id="A0A183EP72"/>
<dbReference type="EMBL" id="UYRT01095901">
    <property type="protein sequence ID" value="VDN40511.1"/>
    <property type="molecule type" value="Genomic_DNA"/>
</dbReference>
<evidence type="ECO:0000313" key="6">
    <source>
        <dbReference type="WBParaSite" id="GPUH_0002279001-mRNA-1"/>
    </source>
</evidence>
<dbReference type="Proteomes" id="UP000271098">
    <property type="component" value="Unassembled WGS sequence"/>
</dbReference>
<dbReference type="PANTHER" id="PTHR24341">
    <property type="entry name" value="HOMEOBOX PROTEIN ENGRAILED"/>
    <property type="match status" value="1"/>
</dbReference>
<evidence type="ECO:0000256" key="3">
    <source>
        <dbReference type="SAM" id="MobiDB-lite"/>
    </source>
</evidence>
<dbReference type="WBParaSite" id="GPUH_0002279001-mRNA-1">
    <property type="protein sequence ID" value="GPUH_0002279001-mRNA-1"/>
    <property type="gene ID" value="GPUH_0002279001"/>
</dbReference>
<organism evidence="6">
    <name type="scientific">Gongylonema pulchrum</name>
    <dbReference type="NCBI Taxonomy" id="637853"/>
    <lineage>
        <taxon>Eukaryota</taxon>
        <taxon>Metazoa</taxon>
        <taxon>Ecdysozoa</taxon>
        <taxon>Nematoda</taxon>
        <taxon>Chromadorea</taxon>
        <taxon>Rhabditida</taxon>
        <taxon>Spirurina</taxon>
        <taxon>Spiruromorpha</taxon>
        <taxon>Spiruroidea</taxon>
        <taxon>Gongylonematidae</taxon>
        <taxon>Gongylonema</taxon>
    </lineage>
</organism>
<dbReference type="PANTHER" id="PTHR24341:SF6">
    <property type="entry name" value="HOMEOBOX PROTEIN INVECTED"/>
    <property type="match status" value="1"/>
</dbReference>
<keyword evidence="2" id="KW-0539">Nucleus</keyword>
<evidence type="ECO:0000313" key="4">
    <source>
        <dbReference type="EMBL" id="VDN40511.1"/>
    </source>
</evidence>
<accession>A0A183EP72</accession>
<gene>
    <name evidence="4" type="ORF">GPUH_LOCUS22763</name>
</gene>
<evidence type="ECO:0000313" key="5">
    <source>
        <dbReference type="Proteomes" id="UP000271098"/>
    </source>
</evidence>
<dbReference type="GO" id="GO:0000978">
    <property type="term" value="F:RNA polymerase II cis-regulatory region sequence-specific DNA binding"/>
    <property type="evidence" value="ECO:0007669"/>
    <property type="project" value="TreeGrafter"/>
</dbReference>
<dbReference type="GO" id="GO:0005634">
    <property type="term" value="C:nucleus"/>
    <property type="evidence" value="ECO:0007669"/>
    <property type="project" value="UniProtKB-SubCell"/>
</dbReference>
<dbReference type="InterPro" id="IPR050720">
    <property type="entry name" value="Engrailed_Homeobox_TFs"/>
</dbReference>
<comment type="subcellular location">
    <subcellularLocation>
        <location evidence="1">Nucleus</location>
    </subcellularLocation>
</comment>
<reference evidence="6" key="1">
    <citation type="submission" date="2016-06" db="UniProtKB">
        <authorList>
            <consortium name="WormBaseParasite"/>
        </authorList>
    </citation>
    <scope>IDENTIFICATION</scope>
</reference>